<protein>
    <submittedName>
        <fullName evidence="2">Uncharacterized protein</fullName>
    </submittedName>
</protein>
<name>A0A0E9SRZ5_ANGAN</name>
<dbReference type="EMBL" id="GBXM01065309">
    <property type="protein sequence ID" value="JAH43268.1"/>
    <property type="molecule type" value="Transcribed_RNA"/>
</dbReference>
<reference evidence="2" key="2">
    <citation type="journal article" date="2015" name="Fish Shellfish Immunol.">
        <title>Early steps in the European eel (Anguilla anguilla)-Vibrio vulnificus interaction in the gills: Role of the RtxA13 toxin.</title>
        <authorList>
            <person name="Callol A."/>
            <person name="Pajuelo D."/>
            <person name="Ebbesson L."/>
            <person name="Teles M."/>
            <person name="MacKenzie S."/>
            <person name="Amaro C."/>
        </authorList>
    </citation>
    <scope>NUCLEOTIDE SEQUENCE</scope>
</reference>
<organism evidence="2">
    <name type="scientific">Anguilla anguilla</name>
    <name type="common">European freshwater eel</name>
    <name type="synonym">Muraena anguilla</name>
    <dbReference type="NCBI Taxonomy" id="7936"/>
    <lineage>
        <taxon>Eukaryota</taxon>
        <taxon>Metazoa</taxon>
        <taxon>Chordata</taxon>
        <taxon>Craniata</taxon>
        <taxon>Vertebrata</taxon>
        <taxon>Euteleostomi</taxon>
        <taxon>Actinopterygii</taxon>
        <taxon>Neopterygii</taxon>
        <taxon>Teleostei</taxon>
        <taxon>Anguilliformes</taxon>
        <taxon>Anguillidae</taxon>
        <taxon>Anguilla</taxon>
    </lineage>
</organism>
<proteinExistence type="predicted"/>
<keyword evidence="1" id="KW-0732">Signal</keyword>
<evidence type="ECO:0000313" key="2">
    <source>
        <dbReference type="EMBL" id="JAH43268.1"/>
    </source>
</evidence>
<feature type="signal peptide" evidence="1">
    <location>
        <begin position="1"/>
        <end position="17"/>
    </location>
</feature>
<evidence type="ECO:0000256" key="1">
    <source>
        <dbReference type="SAM" id="SignalP"/>
    </source>
</evidence>
<reference evidence="2" key="1">
    <citation type="submission" date="2014-11" db="EMBL/GenBank/DDBJ databases">
        <authorList>
            <person name="Amaro Gonzalez C."/>
        </authorList>
    </citation>
    <scope>NUCLEOTIDE SEQUENCE</scope>
</reference>
<sequence length="43" mass="5104">MGLLLQLSLVWLKYVWDQACSWLLSRFGQVDIITTNEHSHMRN</sequence>
<accession>A0A0E9SRZ5</accession>
<feature type="chain" id="PRO_5002432620" evidence="1">
    <location>
        <begin position="18"/>
        <end position="43"/>
    </location>
</feature>
<dbReference type="AlphaFoldDB" id="A0A0E9SRZ5"/>